<accession>B6IKG1</accession>
<dbReference type="EMBL" id="HE601483">
    <property type="protein sequence ID" value="CAS00391.1"/>
    <property type="molecule type" value="Genomic_DNA"/>
</dbReference>
<dbReference type="GeneID" id="68919041"/>
<evidence type="ECO:0000313" key="2">
    <source>
        <dbReference type="Proteomes" id="UP000008549"/>
    </source>
</evidence>
<reference evidence="1 2" key="2">
    <citation type="journal article" date="2011" name="PLoS Genet.">
        <title>Caenorhabditis briggsae recombinant inbred line genotypes reveal inter-strain incompatibility and the evolution of recombination.</title>
        <authorList>
            <person name="Ross J.A."/>
            <person name="Koboldt D.C."/>
            <person name="Staisch J.E."/>
            <person name="Chamberlin H.M."/>
            <person name="Gupta B.P."/>
            <person name="Miller R.D."/>
            <person name="Baird S.E."/>
            <person name="Haag E.S."/>
        </authorList>
    </citation>
    <scope>NUCLEOTIDE SEQUENCE [LARGE SCALE GENOMIC DNA]</scope>
    <source>
        <strain evidence="1 2">AF16</strain>
    </source>
</reference>
<reference evidence="1 2" key="1">
    <citation type="journal article" date="2003" name="PLoS Biol.">
        <title>The genome sequence of Caenorhabditis briggsae: a platform for comparative genomics.</title>
        <authorList>
            <person name="Stein L.D."/>
            <person name="Bao Z."/>
            <person name="Blasiar D."/>
            <person name="Blumenthal T."/>
            <person name="Brent M.R."/>
            <person name="Chen N."/>
            <person name="Chinwalla A."/>
            <person name="Clarke L."/>
            <person name="Clee C."/>
            <person name="Coghlan A."/>
            <person name="Coulson A."/>
            <person name="D'Eustachio P."/>
            <person name="Fitch D.H."/>
            <person name="Fulton L.A."/>
            <person name="Fulton R.E."/>
            <person name="Griffiths-Jones S."/>
            <person name="Harris T.W."/>
            <person name="Hillier L.W."/>
            <person name="Kamath R."/>
            <person name="Kuwabara P.E."/>
            <person name="Mardis E.R."/>
            <person name="Marra M.A."/>
            <person name="Miner T.L."/>
            <person name="Minx P."/>
            <person name="Mullikin J.C."/>
            <person name="Plumb R.W."/>
            <person name="Rogers J."/>
            <person name="Schein J.E."/>
            <person name="Sohrmann M."/>
            <person name="Spieth J."/>
            <person name="Stajich J.E."/>
            <person name="Wei C."/>
            <person name="Willey D."/>
            <person name="Wilson R.K."/>
            <person name="Durbin R."/>
            <person name="Waterston R.H."/>
        </authorList>
    </citation>
    <scope>NUCLEOTIDE SEQUENCE [LARGE SCALE GENOMIC DNA]</scope>
    <source>
        <strain evidence="1 2">AF16</strain>
    </source>
</reference>
<name>B6IKG1_CAEBR</name>
<dbReference type="RefSeq" id="XP_045099950.1">
    <property type="nucleotide sequence ID" value="XM_045239313.1"/>
</dbReference>
<dbReference type="KEGG" id="cbr:CBG_27591"/>
<dbReference type="Proteomes" id="UP000008549">
    <property type="component" value="Unassembled WGS sequence"/>
</dbReference>
<sequence>MENPGIPSIEC</sequence>
<evidence type="ECO:0000313" key="1">
    <source>
        <dbReference type="EMBL" id="CAS00391.1"/>
    </source>
</evidence>
<dbReference type="CTD" id="68919041"/>
<organism evidence="1 2">
    <name type="scientific">Caenorhabditis briggsae</name>
    <dbReference type="NCBI Taxonomy" id="6238"/>
    <lineage>
        <taxon>Eukaryota</taxon>
        <taxon>Metazoa</taxon>
        <taxon>Ecdysozoa</taxon>
        <taxon>Nematoda</taxon>
        <taxon>Chromadorea</taxon>
        <taxon>Rhabditida</taxon>
        <taxon>Rhabditina</taxon>
        <taxon>Rhabditomorpha</taxon>
        <taxon>Rhabditoidea</taxon>
        <taxon>Rhabditidae</taxon>
        <taxon>Peloderinae</taxon>
        <taxon>Caenorhabditis</taxon>
    </lineage>
</organism>
<gene>
    <name evidence="1" type="ORF">CBG27591</name>
    <name evidence="1" type="ORF">CBG_27591</name>
</gene>
<dbReference type="InParanoid" id="B6IKG1"/>
<protein>
    <submittedName>
        <fullName evidence="1">Protein CBG27591</fullName>
    </submittedName>
</protein>
<proteinExistence type="predicted"/>
<keyword evidence="2" id="KW-1185">Reference proteome</keyword>